<dbReference type="Pfam" id="PF08807">
    <property type="entry name" value="DUF1798"/>
    <property type="match status" value="1"/>
</dbReference>
<name>A0ABT6H0Z8_9BACI</name>
<evidence type="ECO:0000313" key="2">
    <source>
        <dbReference type="Proteomes" id="UP001218246"/>
    </source>
</evidence>
<dbReference type="RefSeq" id="WP_164464208.1">
    <property type="nucleotide sequence ID" value="NZ_JARRRY010000001.1"/>
</dbReference>
<dbReference type="InterPro" id="IPR014913">
    <property type="entry name" value="YppE-like"/>
</dbReference>
<accession>A0ABT6H0Z8</accession>
<organism evidence="1 2">
    <name type="scientific">Ectobacillus antri</name>
    <dbReference type="NCBI Taxonomy" id="2486280"/>
    <lineage>
        <taxon>Bacteria</taxon>
        <taxon>Bacillati</taxon>
        <taxon>Bacillota</taxon>
        <taxon>Bacilli</taxon>
        <taxon>Bacillales</taxon>
        <taxon>Bacillaceae</taxon>
        <taxon>Ectobacillus</taxon>
    </lineage>
</organism>
<gene>
    <name evidence="1" type="ORF">P6P90_02200</name>
</gene>
<proteinExistence type="predicted"/>
<dbReference type="Gene3D" id="1.20.120.440">
    <property type="entry name" value="YppE-like"/>
    <property type="match status" value="1"/>
</dbReference>
<reference evidence="1 2" key="1">
    <citation type="submission" date="2023-04" db="EMBL/GenBank/DDBJ databases">
        <title>Ectobacillus antri isolated from activated sludge.</title>
        <authorList>
            <person name="Yan P."/>
            <person name="Liu X."/>
        </authorList>
    </citation>
    <scope>NUCLEOTIDE SEQUENCE [LARGE SCALE GENOMIC DNA]</scope>
    <source>
        <strain evidence="1 2">C18H</strain>
    </source>
</reference>
<keyword evidence="2" id="KW-1185">Reference proteome</keyword>
<dbReference type="Proteomes" id="UP001218246">
    <property type="component" value="Unassembled WGS sequence"/>
</dbReference>
<dbReference type="InterPro" id="IPR023351">
    <property type="entry name" value="YppE-like_sf"/>
</dbReference>
<protein>
    <submittedName>
        <fullName evidence="1">YppE family protein</fullName>
    </submittedName>
</protein>
<comment type="caution">
    <text evidence="1">The sequence shown here is derived from an EMBL/GenBank/DDBJ whole genome shotgun (WGS) entry which is preliminary data.</text>
</comment>
<dbReference type="EMBL" id="JARULN010000001">
    <property type="protein sequence ID" value="MDG5752814.1"/>
    <property type="molecule type" value="Genomic_DNA"/>
</dbReference>
<dbReference type="SUPFAM" id="SSF140415">
    <property type="entry name" value="YppE-like"/>
    <property type="match status" value="1"/>
</dbReference>
<evidence type="ECO:0000313" key="1">
    <source>
        <dbReference type="EMBL" id="MDG5752814.1"/>
    </source>
</evidence>
<sequence>MNQLLFYTNEVLQKNDEMLKMFHKRMEQKADFYTDIKPFVERIDELAVNWKKEAVEWVHAERPRFIHVIQIEQTYENLQRNALECFMSHAKVRRFLETHKAIAYVLNNIIDEVNSM</sequence>